<evidence type="ECO:0000256" key="3">
    <source>
        <dbReference type="ARBA" id="ARBA00023295"/>
    </source>
</evidence>
<proteinExistence type="inferred from homology"/>
<comment type="similarity">
    <text evidence="1">Belongs to the glycosyl hydrolase 5 (cellulase A) family.</text>
</comment>
<dbReference type="InterPro" id="IPR017853">
    <property type="entry name" value="GH"/>
</dbReference>
<keyword evidence="3" id="KW-0326">Glycosidase</keyword>
<protein>
    <submittedName>
        <fullName evidence="4">Glycoside hydrolase family 5 protein</fullName>
    </submittedName>
</protein>
<organism evidence="4 5">
    <name type="scientific">Ascoidea rubescens DSM 1968</name>
    <dbReference type="NCBI Taxonomy" id="1344418"/>
    <lineage>
        <taxon>Eukaryota</taxon>
        <taxon>Fungi</taxon>
        <taxon>Dikarya</taxon>
        <taxon>Ascomycota</taxon>
        <taxon>Saccharomycotina</taxon>
        <taxon>Saccharomycetes</taxon>
        <taxon>Ascoideaceae</taxon>
        <taxon>Ascoidea</taxon>
    </lineage>
</organism>
<dbReference type="OrthoDB" id="1887033at2759"/>
<dbReference type="GO" id="GO:0005576">
    <property type="term" value="C:extracellular region"/>
    <property type="evidence" value="ECO:0007669"/>
    <property type="project" value="TreeGrafter"/>
</dbReference>
<accession>A0A1D2VPA5</accession>
<dbReference type="RefSeq" id="XP_020049748.1">
    <property type="nucleotide sequence ID" value="XM_020192227.1"/>
</dbReference>
<dbReference type="PANTHER" id="PTHR31297:SF43">
    <property type="entry name" value="GLUCAN 1,3-BETA-GLUCOSIDASE 3"/>
    <property type="match status" value="1"/>
</dbReference>
<dbReference type="InParanoid" id="A0A1D2VPA5"/>
<dbReference type="AlphaFoldDB" id="A0A1D2VPA5"/>
<evidence type="ECO:0000256" key="2">
    <source>
        <dbReference type="ARBA" id="ARBA00022801"/>
    </source>
</evidence>
<dbReference type="GO" id="GO:0009986">
    <property type="term" value="C:cell surface"/>
    <property type="evidence" value="ECO:0007669"/>
    <property type="project" value="TreeGrafter"/>
</dbReference>
<dbReference type="GeneID" id="30965863"/>
<gene>
    <name evidence="4" type="ORF">ASCRUDRAFT_73298</name>
</gene>
<dbReference type="Proteomes" id="UP000095038">
    <property type="component" value="Unassembled WGS sequence"/>
</dbReference>
<evidence type="ECO:0000313" key="4">
    <source>
        <dbReference type="EMBL" id="ODV63441.1"/>
    </source>
</evidence>
<dbReference type="FunCoup" id="A0A1D2VPA5">
    <property type="interactions" value="49"/>
</dbReference>
<reference evidence="5" key="1">
    <citation type="submission" date="2016-05" db="EMBL/GenBank/DDBJ databases">
        <title>Comparative genomics of biotechnologically important yeasts.</title>
        <authorList>
            <consortium name="DOE Joint Genome Institute"/>
            <person name="Riley R."/>
            <person name="Haridas S."/>
            <person name="Wolfe K.H."/>
            <person name="Lopes M.R."/>
            <person name="Hittinger C.T."/>
            <person name="Goker M."/>
            <person name="Salamov A."/>
            <person name="Wisecaver J."/>
            <person name="Long T.M."/>
            <person name="Aerts A.L."/>
            <person name="Barry K."/>
            <person name="Choi C."/>
            <person name="Clum A."/>
            <person name="Coughlan A.Y."/>
            <person name="Deshpande S."/>
            <person name="Douglass A.P."/>
            <person name="Hanson S.J."/>
            <person name="Klenk H.-P."/>
            <person name="Labutti K."/>
            <person name="Lapidus A."/>
            <person name="Lindquist E."/>
            <person name="Lipzen A."/>
            <person name="Meier-Kolthoff J.P."/>
            <person name="Ohm R.A."/>
            <person name="Otillar R.P."/>
            <person name="Pangilinan J."/>
            <person name="Peng Y."/>
            <person name="Rokas A."/>
            <person name="Rosa C.A."/>
            <person name="Scheuner C."/>
            <person name="Sibirny A.A."/>
            <person name="Slot J.C."/>
            <person name="Stielow J.B."/>
            <person name="Sun H."/>
            <person name="Kurtzman C.P."/>
            <person name="Blackwell M."/>
            <person name="Grigoriev I.V."/>
            <person name="Jeffries T.W."/>
        </authorList>
    </citation>
    <scope>NUCLEOTIDE SEQUENCE [LARGE SCALE GENOMIC DNA]</scope>
    <source>
        <strain evidence="5">DSM 1968</strain>
    </source>
</reference>
<dbReference type="STRING" id="1344418.A0A1D2VPA5"/>
<dbReference type="Gene3D" id="3.20.20.80">
    <property type="entry name" value="Glycosidases"/>
    <property type="match status" value="1"/>
</dbReference>
<evidence type="ECO:0000313" key="5">
    <source>
        <dbReference type="Proteomes" id="UP000095038"/>
    </source>
</evidence>
<keyword evidence="5" id="KW-1185">Reference proteome</keyword>
<dbReference type="EMBL" id="KV454475">
    <property type="protein sequence ID" value="ODV63441.1"/>
    <property type="molecule type" value="Genomic_DNA"/>
</dbReference>
<dbReference type="GO" id="GO:0046557">
    <property type="term" value="F:glucan endo-1,6-beta-glucosidase activity"/>
    <property type="evidence" value="ECO:0007669"/>
    <property type="project" value="TreeGrafter"/>
</dbReference>
<keyword evidence="2 4" id="KW-0378">Hydrolase</keyword>
<dbReference type="PANTHER" id="PTHR31297">
    <property type="entry name" value="GLUCAN ENDO-1,6-BETA-GLUCOSIDASE B"/>
    <property type="match status" value="1"/>
</dbReference>
<evidence type="ECO:0000256" key="1">
    <source>
        <dbReference type="ARBA" id="ARBA00005641"/>
    </source>
</evidence>
<name>A0A1D2VPA5_9ASCO</name>
<dbReference type="InterPro" id="IPR050386">
    <property type="entry name" value="Glycosyl_hydrolase_5"/>
</dbReference>
<dbReference type="GO" id="GO:0009251">
    <property type="term" value="P:glucan catabolic process"/>
    <property type="evidence" value="ECO:0007669"/>
    <property type="project" value="TreeGrafter"/>
</dbReference>
<sequence>MLKKIKLALLNNTLLPAAPAVHAGAEPNLRNIFLSRRNLGVNFGSLFYLQKLIFDEFFIEGTDNEFDAIQKHIQKNGVSKTRELLENHWKNYLDDQEWKWLMEVGVTSIRIPIGYWHVNGGKFCHSTPMQSIAGVYENAWKILKENYIKKASDYNISILITISSVPGAGDTDNNLGIISSKSPFWKNTTYQITTLSLLKFIANDIYNYQNIAGLEVLSEIEKDVKFDDLRKFYERSITVIRKKNEFVPIIISDSWNPIQWINWLRNHTAIANGWLSVDIDHHQYFCNSREDKEKRPDKIIQEMDNFVLNGVDTADFDFIIGEYSCYIHENSWKQYFFNDRDSKTCDFGRKQVYIYNMRARSGCYFWTYKLPNSEYSEWSFRSMVNRGAIPHRPMSIIKEATEDDLNYILMRKSEEHNEKCQKLDPSEEWETDRYSDGFLAGWGDAYSFSEFYGSRIGRINAWKAARLNEHIILKGENKFLWEWEDGFLDGVREFERIAFNGIL</sequence>
<dbReference type="SUPFAM" id="SSF51445">
    <property type="entry name" value="(Trans)glycosidases"/>
    <property type="match status" value="1"/>
</dbReference>